<keyword evidence="3" id="KW-1185">Reference proteome</keyword>
<evidence type="ECO:0000256" key="1">
    <source>
        <dbReference type="SAM" id="MobiDB-lite"/>
    </source>
</evidence>
<dbReference type="PANTHER" id="PTHR48098">
    <property type="entry name" value="ENTEROCHELIN ESTERASE-RELATED"/>
    <property type="match status" value="1"/>
</dbReference>
<dbReference type="InterPro" id="IPR000801">
    <property type="entry name" value="Esterase-like"/>
</dbReference>
<evidence type="ECO:0000313" key="3">
    <source>
        <dbReference type="Proteomes" id="UP000644020"/>
    </source>
</evidence>
<organism evidence="2 3">
    <name type="scientific">Streptomyces termitum</name>
    <dbReference type="NCBI Taxonomy" id="67368"/>
    <lineage>
        <taxon>Bacteria</taxon>
        <taxon>Bacillati</taxon>
        <taxon>Actinomycetota</taxon>
        <taxon>Actinomycetes</taxon>
        <taxon>Kitasatosporales</taxon>
        <taxon>Streptomycetaceae</taxon>
        <taxon>Streptomyces</taxon>
    </lineage>
</organism>
<evidence type="ECO:0000313" key="2">
    <source>
        <dbReference type="EMBL" id="GHA88690.1"/>
    </source>
</evidence>
<reference evidence="2" key="2">
    <citation type="submission" date="2020-09" db="EMBL/GenBank/DDBJ databases">
        <authorList>
            <person name="Sun Q."/>
            <person name="Ohkuma M."/>
        </authorList>
    </citation>
    <scope>NUCLEOTIDE SEQUENCE</scope>
    <source>
        <strain evidence="2">JCM 4518</strain>
    </source>
</reference>
<sequence>MDGTLLRLTEGRFTSSAVGREVDHLALAPADLSEGERLPLVLHLHGALSSAASLERARPLYEDLFRRGAFPRAVVACVSTPTSGGFYLDRPDGGAWETLVADEFPARLAERYGAFTATALVGASMGGYGALKAAFGAPERFAAVAAVSPAVFPGETPDGVPSANLPSLLGELHRDMGGGTGDPEAYARVSAQGRARRNAGRIRAAGLRVLIDCGAADEFLLHEGAAHLHAVLDELGIHHVFRLVAGAGHLGPEAEIRTREAIRFAGAAIGAPAGGDHEEDREDQEGRNPAIVTETPLR</sequence>
<proteinExistence type="predicted"/>
<dbReference type="EMBL" id="BMUL01000008">
    <property type="protein sequence ID" value="GHA88690.1"/>
    <property type="molecule type" value="Genomic_DNA"/>
</dbReference>
<dbReference type="InterPro" id="IPR050583">
    <property type="entry name" value="Mycobacterial_A85_antigen"/>
</dbReference>
<dbReference type="Proteomes" id="UP000644020">
    <property type="component" value="Unassembled WGS sequence"/>
</dbReference>
<dbReference type="GO" id="GO:0016747">
    <property type="term" value="F:acyltransferase activity, transferring groups other than amino-acyl groups"/>
    <property type="evidence" value="ECO:0007669"/>
    <property type="project" value="TreeGrafter"/>
</dbReference>
<dbReference type="Pfam" id="PF00756">
    <property type="entry name" value="Esterase"/>
    <property type="match status" value="1"/>
</dbReference>
<dbReference type="InterPro" id="IPR029058">
    <property type="entry name" value="AB_hydrolase_fold"/>
</dbReference>
<name>A0A918T4H8_9ACTN</name>
<protein>
    <recommendedName>
        <fullName evidence="4">Esterase</fullName>
    </recommendedName>
</protein>
<feature type="region of interest" description="Disordered" evidence="1">
    <location>
        <begin position="269"/>
        <end position="298"/>
    </location>
</feature>
<accession>A0A918T4H8</accession>
<reference evidence="2" key="1">
    <citation type="journal article" date="2014" name="Int. J. Syst. Evol. Microbiol.">
        <title>Complete genome sequence of Corynebacterium casei LMG S-19264T (=DSM 44701T), isolated from a smear-ripened cheese.</title>
        <authorList>
            <consortium name="US DOE Joint Genome Institute (JGI-PGF)"/>
            <person name="Walter F."/>
            <person name="Albersmeier A."/>
            <person name="Kalinowski J."/>
            <person name="Ruckert C."/>
        </authorList>
    </citation>
    <scope>NUCLEOTIDE SEQUENCE</scope>
    <source>
        <strain evidence="2">JCM 4518</strain>
    </source>
</reference>
<dbReference type="RefSeq" id="WP_189978362.1">
    <property type="nucleotide sequence ID" value="NZ_BMUL01000008.1"/>
</dbReference>
<dbReference type="AlphaFoldDB" id="A0A918T4H8"/>
<comment type="caution">
    <text evidence="2">The sequence shown here is derived from an EMBL/GenBank/DDBJ whole genome shotgun (WGS) entry which is preliminary data.</text>
</comment>
<evidence type="ECO:0008006" key="4">
    <source>
        <dbReference type="Google" id="ProtNLM"/>
    </source>
</evidence>
<dbReference type="PANTHER" id="PTHR48098:SF1">
    <property type="entry name" value="DIACYLGLYCEROL ACYLTRANSFERASE_MYCOLYLTRANSFERASE AG85A"/>
    <property type="match status" value="1"/>
</dbReference>
<dbReference type="SUPFAM" id="SSF53474">
    <property type="entry name" value="alpha/beta-Hydrolases"/>
    <property type="match status" value="1"/>
</dbReference>
<gene>
    <name evidence="2" type="ORF">GCM10010305_35430</name>
</gene>
<dbReference type="Gene3D" id="3.40.50.1820">
    <property type="entry name" value="alpha/beta hydrolase"/>
    <property type="match status" value="1"/>
</dbReference>